<evidence type="ECO:0000256" key="8">
    <source>
        <dbReference type="ARBA" id="ARBA00022833"/>
    </source>
</evidence>
<gene>
    <name evidence="14" type="primary">LOC106460451</name>
</gene>
<keyword evidence="7" id="KW-0863">Zinc-finger</keyword>
<dbReference type="InterPro" id="IPR025766">
    <property type="entry name" value="ADD"/>
</dbReference>
<evidence type="ECO:0000256" key="3">
    <source>
        <dbReference type="ARBA" id="ARBA00022603"/>
    </source>
</evidence>
<dbReference type="SMART" id="SM00249">
    <property type="entry name" value="PHD"/>
    <property type="match status" value="1"/>
</dbReference>
<evidence type="ECO:0000256" key="4">
    <source>
        <dbReference type="ARBA" id="ARBA00022679"/>
    </source>
</evidence>
<accession>A0ABM1B659</accession>
<dbReference type="InterPro" id="IPR040552">
    <property type="entry name" value="DNMT3_ADD_GATA1-like"/>
</dbReference>
<comment type="similarity">
    <text evidence="10">Belongs to the class I-like SAM-binding methyltransferase superfamily. C5-methyltransferase family.</text>
</comment>
<dbReference type="SUPFAM" id="SSF57903">
    <property type="entry name" value="FYVE/PHD zinc finger"/>
    <property type="match status" value="1"/>
</dbReference>
<dbReference type="CDD" id="cd11725">
    <property type="entry name" value="ADDz_Dnmt3"/>
    <property type="match status" value="1"/>
</dbReference>
<feature type="active site" evidence="10">
    <location>
        <position position="362"/>
    </location>
</feature>
<dbReference type="PANTHER" id="PTHR23068:SF25">
    <property type="entry name" value="DNA (CYTOSINE-5)-METHYLTRANSFERASE DRM2"/>
    <property type="match status" value="1"/>
</dbReference>
<dbReference type="PROSITE" id="PS51533">
    <property type="entry name" value="ADD"/>
    <property type="match status" value="1"/>
</dbReference>
<organism evidence="13 14">
    <name type="scientific">Limulus polyphemus</name>
    <name type="common">Atlantic horseshoe crab</name>
    <dbReference type="NCBI Taxonomy" id="6850"/>
    <lineage>
        <taxon>Eukaryota</taxon>
        <taxon>Metazoa</taxon>
        <taxon>Ecdysozoa</taxon>
        <taxon>Arthropoda</taxon>
        <taxon>Chelicerata</taxon>
        <taxon>Merostomata</taxon>
        <taxon>Xiphosura</taxon>
        <taxon>Limulidae</taxon>
        <taxon>Limulus</taxon>
    </lineage>
</organism>
<dbReference type="Pfam" id="PF21255">
    <property type="entry name" value="DNMT3_ADD_GATA1-like"/>
    <property type="match status" value="1"/>
</dbReference>
<feature type="domain" description="PHD-type" evidence="12">
    <location>
        <begin position="134"/>
        <end position="270"/>
    </location>
</feature>
<protein>
    <recommendedName>
        <fullName evidence="2">DNA (cytosine-5-)-methyltransferase</fullName>
        <ecNumber evidence="2">2.1.1.37</ecNumber>
    </recommendedName>
</protein>
<keyword evidence="8" id="KW-0862">Zinc</keyword>
<dbReference type="Gene3D" id="3.30.40.10">
    <property type="entry name" value="Zinc/RING finger domain, C3HC4 (zinc finger)"/>
    <property type="match status" value="1"/>
</dbReference>
<evidence type="ECO:0000313" key="14">
    <source>
        <dbReference type="RefSeq" id="XP_013775600.1"/>
    </source>
</evidence>
<dbReference type="InterPro" id="IPR011011">
    <property type="entry name" value="Znf_FYVE_PHD"/>
</dbReference>
<keyword evidence="4 10" id="KW-0808">Transferase</keyword>
<feature type="compositionally biased region" description="Polar residues" evidence="11">
    <location>
        <begin position="502"/>
        <end position="520"/>
    </location>
</feature>
<dbReference type="EC" id="2.1.1.37" evidence="2"/>
<dbReference type="InterPro" id="IPR029063">
    <property type="entry name" value="SAM-dependent_MTases_sf"/>
</dbReference>
<comment type="subcellular location">
    <subcellularLocation>
        <location evidence="1">Nucleus</location>
    </subcellularLocation>
</comment>
<keyword evidence="13" id="KW-1185">Reference proteome</keyword>
<sequence length="614" mass="68891">MSPDKTRKKLPKDKLLGLVGAFNDNYIDLGGKFFKRGVLEALQEMAVRAGVDVAEGDSVKLLSWAKHGFRTESRRTNPWAPSVENPIPENVRRRLDRIKTQYLEALLLLESQTSLQPRFSRFAQLENSGSALKKVRERKLSIQDVCVACDSSSEDIVTQHPLIEGGLCQQCKDDIIETMFAYGDDGTNAYCVICGQAGELIICDNTDCNKCYCTGCIDVLISPGTHKKVLAADPWFCFICTEYDPERNGLIQPKLDWQQNVLKLFQPEKSIQLSPSSDDYREKKPIRVLSLFDGIGTGRYVLDQLGIEVEAYYASEMDHDAINISIVQHKCNVTHLGQIEEISDAEVAKLCPVDLVIGGSPCIDPSLVSSGRKGLYDATGTGRLFFDFFRLLKAVQLANKERHVFWLYENVTSIPQEYKSIITRFLQCEPALIDSKYFSPQNQARYFWGNIPGMYAVEEYWSGGEVDNPLQPHFHMLRQAVKLNSSLSSNLNQEIETVSSNTMCNNLPSESKDSLTPGNTSDDKDALRVTDIEQVFGFPKHYTDTGNIPLGRRQQLLAKAWSVPIMKHIFMPLRNFFKTFSLPFVPQLSPASTTDILPDSSSSLTTCTNNCVRP</sequence>
<reference evidence="14" key="1">
    <citation type="submission" date="2025-08" db="UniProtKB">
        <authorList>
            <consortium name="RefSeq"/>
        </authorList>
    </citation>
    <scope>IDENTIFICATION</scope>
    <source>
        <tissue evidence="14">Muscle</tissue>
    </source>
</reference>
<evidence type="ECO:0000313" key="13">
    <source>
        <dbReference type="Proteomes" id="UP000694941"/>
    </source>
</evidence>
<dbReference type="PROSITE" id="PS51679">
    <property type="entry name" value="SAM_MT_C5"/>
    <property type="match status" value="1"/>
</dbReference>
<evidence type="ECO:0000256" key="9">
    <source>
        <dbReference type="ARBA" id="ARBA00023242"/>
    </source>
</evidence>
<keyword evidence="3 10" id="KW-0489">Methyltransferase</keyword>
<dbReference type="InterPro" id="IPR050390">
    <property type="entry name" value="C5-Methyltransferase"/>
</dbReference>
<evidence type="ECO:0000256" key="7">
    <source>
        <dbReference type="ARBA" id="ARBA00022771"/>
    </source>
</evidence>
<dbReference type="Pfam" id="PF17980">
    <property type="entry name" value="ADD_DNMT3"/>
    <property type="match status" value="1"/>
</dbReference>
<dbReference type="InterPro" id="IPR049554">
    <property type="entry name" value="DNMT3_ADD_PHD"/>
</dbReference>
<dbReference type="RefSeq" id="XP_013775600.1">
    <property type="nucleotide sequence ID" value="XM_013920146.2"/>
</dbReference>
<dbReference type="Pfam" id="PF00145">
    <property type="entry name" value="DNA_methylase"/>
    <property type="match status" value="1"/>
</dbReference>
<evidence type="ECO:0000256" key="5">
    <source>
        <dbReference type="ARBA" id="ARBA00022691"/>
    </source>
</evidence>
<feature type="region of interest" description="Disordered" evidence="11">
    <location>
        <begin position="502"/>
        <end position="524"/>
    </location>
</feature>
<keyword evidence="6" id="KW-0479">Metal-binding</keyword>
<evidence type="ECO:0000256" key="10">
    <source>
        <dbReference type="PROSITE-ProRule" id="PRU01016"/>
    </source>
</evidence>
<name>A0ABM1B659_LIMPO</name>
<dbReference type="Proteomes" id="UP000694941">
    <property type="component" value="Unplaced"/>
</dbReference>
<keyword evidence="9" id="KW-0539">Nucleus</keyword>
<evidence type="ECO:0000256" key="1">
    <source>
        <dbReference type="ARBA" id="ARBA00004123"/>
    </source>
</evidence>
<keyword evidence="5 10" id="KW-0949">S-adenosyl-L-methionine</keyword>
<evidence type="ECO:0000256" key="11">
    <source>
        <dbReference type="SAM" id="MobiDB-lite"/>
    </source>
</evidence>
<dbReference type="InterPro" id="IPR001525">
    <property type="entry name" value="C5_MeTfrase"/>
</dbReference>
<dbReference type="GeneID" id="106460451"/>
<evidence type="ECO:0000259" key="12">
    <source>
        <dbReference type="PROSITE" id="PS51533"/>
    </source>
</evidence>
<dbReference type="InterPro" id="IPR013083">
    <property type="entry name" value="Znf_RING/FYVE/PHD"/>
</dbReference>
<evidence type="ECO:0000256" key="2">
    <source>
        <dbReference type="ARBA" id="ARBA00011975"/>
    </source>
</evidence>
<dbReference type="SUPFAM" id="SSF53335">
    <property type="entry name" value="S-adenosyl-L-methionine-dependent methyltransferases"/>
    <property type="match status" value="1"/>
</dbReference>
<dbReference type="InterPro" id="IPR001965">
    <property type="entry name" value="Znf_PHD"/>
</dbReference>
<proteinExistence type="inferred from homology"/>
<evidence type="ECO:0000256" key="6">
    <source>
        <dbReference type="ARBA" id="ARBA00022723"/>
    </source>
</evidence>
<dbReference type="PANTHER" id="PTHR23068">
    <property type="entry name" value="DNA CYTOSINE-5- -METHYLTRANSFERASE 3-RELATED"/>
    <property type="match status" value="1"/>
</dbReference>
<dbReference type="Gene3D" id="3.40.50.150">
    <property type="entry name" value="Vaccinia Virus protein VP39"/>
    <property type="match status" value="2"/>
</dbReference>